<evidence type="ECO:0000256" key="1">
    <source>
        <dbReference type="SAM" id="Phobius"/>
    </source>
</evidence>
<reference evidence="2" key="1">
    <citation type="submission" date="2020-11" db="EMBL/GenBank/DDBJ databases">
        <authorList>
            <consortium name="DOE Joint Genome Institute"/>
            <person name="Ahrendt S."/>
            <person name="Riley R."/>
            <person name="Andreopoulos W."/>
            <person name="Labutti K."/>
            <person name="Pangilinan J."/>
            <person name="Ruiz-Duenas F.J."/>
            <person name="Barrasa J.M."/>
            <person name="Sanchez-Garcia M."/>
            <person name="Camarero S."/>
            <person name="Miyauchi S."/>
            <person name="Serrano A."/>
            <person name="Linde D."/>
            <person name="Babiker R."/>
            <person name="Drula E."/>
            <person name="Ayuso-Fernandez I."/>
            <person name="Pacheco R."/>
            <person name="Padilla G."/>
            <person name="Ferreira P."/>
            <person name="Barriuso J."/>
            <person name="Kellner H."/>
            <person name="Castanera R."/>
            <person name="Alfaro M."/>
            <person name="Ramirez L."/>
            <person name="Pisabarro A.G."/>
            <person name="Kuo A."/>
            <person name="Tritt A."/>
            <person name="Lipzen A."/>
            <person name="He G."/>
            <person name="Yan M."/>
            <person name="Ng V."/>
            <person name="Cullen D."/>
            <person name="Martin F."/>
            <person name="Rosso M.-N."/>
            <person name="Henrissat B."/>
            <person name="Hibbett D."/>
            <person name="Martinez A.T."/>
            <person name="Grigoriev I.V."/>
        </authorList>
    </citation>
    <scope>NUCLEOTIDE SEQUENCE</scope>
    <source>
        <strain evidence="2">AH 40177</strain>
    </source>
</reference>
<dbReference type="EMBL" id="JADNRY010000056">
    <property type="protein sequence ID" value="KAF9068851.1"/>
    <property type="molecule type" value="Genomic_DNA"/>
</dbReference>
<comment type="caution">
    <text evidence="2">The sequence shown here is derived from an EMBL/GenBank/DDBJ whole genome shotgun (WGS) entry which is preliminary data.</text>
</comment>
<keyword evidence="1" id="KW-1133">Transmembrane helix</keyword>
<accession>A0A9P5U7B8</accession>
<dbReference type="Proteomes" id="UP000772434">
    <property type="component" value="Unassembled WGS sequence"/>
</dbReference>
<evidence type="ECO:0000313" key="2">
    <source>
        <dbReference type="EMBL" id="KAF9068851.1"/>
    </source>
</evidence>
<organism evidence="2 3">
    <name type="scientific">Rhodocollybia butyracea</name>
    <dbReference type="NCBI Taxonomy" id="206335"/>
    <lineage>
        <taxon>Eukaryota</taxon>
        <taxon>Fungi</taxon>
        <taxon>Dikarya</taxon>
        <taxon>Basidiomycota</taxon>
        <taxon>Agaricomycotina</taxon>
        <taxon>Agaricomycetes</taxon>
        <taxon>Agaricomycetidae</taxon>
        <taxon>Agaricales</taxon>
        <taxon>Marasmiineae</taxon>
        <taxon>Omphalotaceae</taxon>
        <taxon>Rhodocollybia</taxon>
    </lineage>
</organism>
<keyword evidence="1" id="KW-0472">Membrane</keyword>
<sequence length="93" mass="10675">MMNAVGFWTSYAMTVYTLVFLCLDGVYIAYSSMFTLLPLQSFFACLSFVAYTYTFHLHHVIIHSGTYLSFLESYLLIISINPLRSALLTTFFL</sequence>
<feature type="transmembrane region" description="Helical" evidence="1">
    <location>
        <begin position="6"/>
        <end position="30"/>
    </location>
</feature>
<protein>
    <submittedName>
        <fullName evidence="2">Uncharacterized protein</fullName>
    </submittedName>
</protein>
<gene>
    <name evidence="2" type="ORF">BDP27DRAFT_1326370</name>
</gene>
<feature type="transmembrane region" description="Helical" evidence="1">
    <location>
        <begin position="42"/>
        <end position="62"/>
    </location>
</feature>
<evidence type="ECO:0000313" key="3">
    <source>
        <dbReference type="Proteomes" id="UP000772434"/>
    </source>
</evidence>
<name>A0A9P5U7B8_9AGAR</name>
<proteinExistence type="predicted"/>
<keyword evidence="3" id="KW-1185">Reference proteome</keyword>
<keyword evidence="1" id="KW-0812">Transmembrane</keyword>
<dbReference type="AlphaFoldDB" id="A0A9P5U7B8"/>